<evidence type="ECO:0000256" key="1">
    <source>
        <dbReference type="SAM" id="MobiDB-lite"/>
    </source>
</evidence>
<name>A0AAV2JHG7_KNICA</name>
<gene>
    <name evidence="2" type="ORF">KC01_LOCUS7334</name>
</gene>
<dbReference type="EMBL" id="OZ035834">
    <property type="protein sequence ID" value="CAL1575846.1"/>
    <property type="molecule type" value="Genomic_DNA"/>
</dbReference>
<protein>
    <submittedName>
        <fullName evidence="2">Uncharacterized protein</fullName>
    </submittedName>
</protein>
<accession>A0AAV2JHG7</accession>
<evidence type="ECO:0000313" key="3">
    <source>
        <dbReference type="Proteomes" id="UP001497482"/>
    </source>
</evidence>
<organism evidence="2 3">
    <name type="scientific">Knipowitschia caucasica</name>
    <name type="common">Caucasian dwarf goby</name>
    <name type="synonym">Pomatoschistus caucasicus</name>
    <dbReference type="NCBI Taxonomy" id="637954"/>
    <lineage>
        <taxon>Eukaryota</taxon>
        <taxon>Metazoa</taxon>
        <taxon>Chordata</taxon>
        <taxon>Craniata</taxon>
        <taxon>Vertebrata</taxon>
        <taxon>Euteleostomi</taxon>
        <taxon>Actinopterygii</taxon>
        <taxon>Neopterygii</taxon>
        <taxon>Teleostei</taxon>
        <taxon>Neoteleostei</taxon>
        <taxon>Acanthomorphata</taxon>
        <taxon>Gobiaria</taxon>
        <taxon>Gobiiformes</taxon>
        <taxon>Gobioidei</taxon>
        <taxon>Gobiidae</taxon>
        <taxon>Gobiinae</taxon>
        <taxon>Knipowitschia</taxon>
    </lineage>
</organism>
<feature type="region of interest" description="Disordered" evidence="1">
    <location>
        <begin position="1"/>
        <end position="25"/>
    </location>
</feature>
<dbReference type="AlphaFoldDB" id="A0AAV2JHG7"/>
<evidence type="ECO:0000313" key="2">
    <source>
        <dbReference type="EMBL" id="CAL1575846.1"/>
    </source>
</evidence>
<sequence>MVSFRTGTPFPDKAQSVPPDYRLSDKGRQLSVHTVRVVSLKASTGVVWGGGGDLYDRSMLITPALMSLPMHSDKERKGRRWKKRFPTY</sequence>
<proteinExistence type="predicted"/>
<reference evidence="2 3" key="1">
    <citation type="submission" date="2024-04" db="EMBL/GenBank/DDBJ databases">
        <authorList>
            <person name="Waldvogel A.-M."/>
            <person name="Schoenle A."/>
        </authorList>
    </citation>
    <scope>NUCLEOTIDE SEQUENCE [LARGE SCALE GENOMIC DNA]</scope>
</reference>
<keyword evidence="3" id="KW-1185">Reference proteome</keyword>
<dbReference type="Proteomes" id="UP001497482">
    <property type="component" value="Chromosome 12"/>
</dbReference>